<dbReference type="VEuPathDB" id="FungiDB:MYCFIDRAFT_209945"/>
<feature type="compositionally biased region" description="Basic residues" evidence="2">
    <location>
        <begin position="41"/>
        <end position="51"/>
    </location>
</feature>
<feature type="compositionally biased region" description="Basic residues" evidence="2">
    <location>
        <begin position="94"/>
        <end position="103"/>
    </location>
</feature>
<gene>
    <name evidence="4" type="ORF">MYCFIDRAFT_209945</name>
</gene>
<dbReference type="HOGENOM" id="CLU_802080_0_0_1"/>
<evidence type="ECO:0000256" key="2">
    <source>
        <dbReference type="SAM" id="MobiDB-lite"/>
    </source>
</evidence>
<feature type="region of interest" description="Disordered" evidence="2">
    <location>
        <begin position="1"/>
        <end position="75"/>
    </location>
</feature>
<evidence type="ECO:0000256" key="1">
    <source>
        <dbReference type="SAM" id="Coils"/>
    </source>
</evidence>
<keyword evidence="3" id="KW-0472">Membrane</keyword>
<protein>
    <submittedName>
        <fullName evidence="4">Uncharacterized protein</fullName>
    </submittedName>
</protein>
<dbReference type="eggNOG" id="ENOG502S40Z">
    <property type="taxonomic scope" value="Eukaryota"/>
</dbReference>
<keyword evidence="3" id="KW-0812">Transmembrane</keyword>
<dbReference type="KEGG" id="pfj:MYCFIDRAFT_209945"/>
<evidence type="ECO:0000313" key="4">
    <source>
        <dbReference type="EMBL" id="EME88965.1"/>
    </source>
</evidence>
<dbReference type="AlphaFoldDB" id="N1Q819"/>
<feature type="compositionally biased region" description="Polar residues" evidence="2">
    <location>
        <begin position="104"/>
        <end position="113"/>
    </location>
</feature>
<reference evidence="4 5" key="1">
    <citation type="journal article" date="2012" name="PLoS Pathog.">
        <title>Diverse lifestyles and strategies of plant pathogenesis encoded in the genomes of eighteen Dothideomycetes fungi.</title>
        <authorList>
            <person name="Ohm R.A."/>
            <person name="Feau N."/>
            <person name="Henrissat B."/>
            <person name="Schoch C.L."/>
            <person name="Horwitz B.A."/>
            <person name="Barry K.W."/>
            <person name="Condon B.J."/>
            <person name="Copeland A.C."/>
            <person name="Dhillon B."/>
            <person name="Glaser F."/>
            <person name="Hesse C.N."/>
            <person name="Kosti I."/>
            <person name="LaButti K."/>
            <person name="Lindquist E.A."/>
            <person name="Lucas S."/>
            <person name="Salamov A.A."/>
            <person name="Bradshaw R.E."/>
            <person name="Ciuffetti L."/>
            <person name="Hamelin R.C."/>
            <person name="Kema G.H.J."/>
            <person name="Lawrence C."/>
            <person name="Scott J.A."/>
            <person name="Spatafora J.W."/>
            <person name="Turgeon B.G."/>
            <person name="de Wit P.J.G.M."/>
            <person name="Zhong S."/>
            <person name="Goodwin S.B."/>
            <person name="Grigoriev I.V."/>
        </authorList>
    </citation>
    <scope>NUCLEOTIDE SEQUENCE [LARGE SCALE GENOMIC DNA]</scope>
    <source>
        <strain evidence="4 5">CIRAD86</strain>
    </source>
</reference>
<dbReference type="RefSeq" id="XP_007921791.1">
    <property type="nucleotide sequence ID" value="XM_007923600.1"/>
</dbReference>
<proteinExistence type="predicted"/>
<accession>N1Q819</accession>
<name>N1Q819_PSEFD</name>
<organism evidence="4 5">
    <name type="scientific">Pseudocercospora fijiensis (strain CIRAD86)</name>
    <name type="common">Black leaf streak disease fungus</name>
    <name type="synonym">Mycosphaerella fijiensis</name>
    <dbReference type="NCBI Taxonomy" id="383855"/>
    <lineage>
        <taxon>Eukaryota</taxon>
        <taxon>Fungi</taxon>
        <taxon>Dikarya</taxon>
        <taxon>Ascomycota</taxon>
        <taxon>Pezizomycotina</taxon>
        <taxon>Dothideomycetes</taxon>
        <taxon>Dothideomycetidae</taxon>
        <taxon>Mycosphaerellales</taxon>
        <taxon>Mycosphaerellaceae</taxon>
        <taxon>Pseudocercospora</taxon>
    </lineage>
</organism>
<feature type="transmembrane region" description="Helical" evidence="3">
    <location>
        <begin position="278"/>
        <end position="300"/>
    </location>
</feature>
<feature type="region of interest" description="Disordered" evidence="2">
    <location>
        <begin position="87"/>
        <end position="155"/>
    </location>
</feature>
<dbReference type="EMBL" id="KB446555">
    <property type="protein sequence ID" value="EME88965.1"/>
    <property type="molecule type" value="Genomic_DNA"/>
</dbReference>
<keyword evidence="1" id="KW-0175">Coiled coil</keyword>
<feature type="compositionally biased region" description="Polar residues" evidence="2">
    <location>
        <begin position="17"/>
        <end position="28"/>
    </location>
</feature>
<dbReference type="GeneID" id="19336944"/>
<dbReference type="Proteomes" id="UP000016932">
    <property type="component" value="Unassembled WGS sequence"/>
</dbReference>
<feature type="compositionally biased region" description="Basic and acidic residues" evidence="2">
    <location>
        <begin position="29"/>
        <end position="40"/>
    </location>
</feature>
<dbReference type="OrthoDB" id="5419542at2759"/>
<evidence type="ECO:0000256" key="3">
    <source>
        <dbReference type="SAM" id="Phobius"/>
    </source>
</evidence>
<keyword evidence="5" id="KW-1185">Reference proteome</keyword>
<keyword evidence="3" id="KW-1133">Transmembrane helix</keyword>
<feature type="coiled-coil region" evidence="1">
    <location>
        <begin position="227"/>
        <end position="275"/>
    </location>
</feature>
<evidence type="ECO:0000313" key="5">
    <source>
        <dbReference type="Proteomes" id="UP000016932"/>
    </source>
</evidence>
<feature type="compositionally biased region" description="Low complexity" evidence="2">
    <location>
        <begin position="52"/>
        <end position="62"/>
    </location>
</feature>
<sequence>MDDKSAFRKPLPAIRTATDNLKNLSPARSRTDPQAPEKQHHDKSHLHKRLHSSSLRSRAFTSSREHGYRQAAKETVQSAIELKPPISFDALLRRDKKSPHSSRRGSTSHQNPQHPREVSDDTVQQTQQAARPKIRPEDIEKAQKDNAKREQELRDSLKNVEEVAMSSTRQLDDTYYAILEKASLLRNTVASLQQLTEESRRMHAAFKEDTEGLERETRKNLDGFGNFDQQEKTINELVSRLANSKDRTTDLNERLEAARTRVAEYEQREKERQKARRIRYSAIWAILTGILIFIIAVIIAKKRSAVGSRLYSVAKALDDFGHDVVEIASPVAAMINPTPTEDSYLKDLFDEL</sequence>
<feature type="compositionally biased region" description="Basic and acidic residues" evidence="2">
    <location>
        <begin position="63"/>
        <end position="72"/>
    </location>
</feature>
<feature type="compositionally biased region" description="Basic and acidic residues" evidence="2">
    <location>
        <begin position="134"/>
        <end position="155"/>
    </location>
</feature>